<dbReference type="PANTHER" id="PTHR46060:SF1">
    <property type="entry name" value="MARINER MOS1 TRANSPOSASE-LIKE PROTEIN"/>
    <property type="match status" value="1"/>
</dbReference>
<evidence type="ECO:0000313" key="2">
    <source>
        <dbReference type="Proteomes" id="UP001487740"/>
    </source>
</evidence>
<dbReference type="AlphaFoldDB" id="A0AAW0SEX7"/>
<dbReference type="Pfam" id="PF01359">
    <property type="entry name" value="Transposase_1"/>
    <property type="match status" value="1"/>
</dbReference>
<dbReference type="InterPro" id="IPR001888">
    <property type="entry name" value="Transposase_1"/>
</dbReference>
<gene>
    <name evidence="1" type="ORF">O3P69_009735</name>
</gene>
<accession>A0AAW0SEX7</accession>
<evidence type="ECO:0000313" key="1">
    <source>
        <dbReference type="EMBL" id="KAK8373658.1"/>
    </source>
</evidence>
<dbReference type="InterPro" id="IPR036397">
    <property type="entry name" value="RNaseH_sf"/>
</dbReference>
<proteinExistence type="predicted"/>
<dbReference type="EMBL" id="JARAKH010001037">
    <property type="protein sequence ID" value="KAK8373658.1"/>
    <property type="molecule type" value="Genomic_DNA"/>
</dbReference>
<comment type="caution">
    <text evidence="1">The sequence shown here is derived from an EMBL/GenBank/DDBJ whole genome shotgun (WGS) entry which is preliminary data.</text>
</comment>
<dbReference type="Gene3D" id="3.30.420.10">
    <property type="entry name" value="Ribonuclease H-like superfamily/Ribonuclease H"/>
    <property type="match status" value="1"/>
</dbReference>
<protein>
    <recommendedName>
        <fullName evidence="3">Transposase</fullName>
    </recommendedName>
</protein>
<dbReference type="GO" id="GO:0003676">
    <property type="term" value="F:nucleic acid binding"/>
    <property type="evidence" value="ECO:0007669"/>
    <property type="project" value="InterPro"/>
</dbReference>
<dbReference type="Proteomes" id="UP001487740">
    <property type="component" value="Unassembled WGS sequence"/>
</dbReference>
<dbReference type="InterPro" id="IPR052709">
    <property type="entry name" value="Transposase-MT_Hybrid"/>
</dbReference>
<keyword evidence="2" id="KW-1185">Reference proteome</keyword>
<dbReference type="PANTHER" id="PTHR46060">
    <property type="entry name" value="MARINER MOS1 TRANSPOSASE-LIKE PROTEIN"/>
    <property type="match status" value="1"/>
</dbReference>
<reference evidence="1 2" key="1">
    <citation type="submission" date="2023-03" db="EMBL/GenBank/DDBJ databases">
        <title>High-quality genome of Scylla paramamosain provides insights in environmental adaptation.</title>
        <authorList>
            <person name="Zhang L."/>
        </authorList>
    </citation>
    <scope>NUCLEOTIDE SEQUENCE [LARGE SCALE GENOMIC DNA]</scope>
    <source>
        <strain evidence="1">LZ_2023a</strain>
        <tissue evidence="1">Muscle</tissue>
    </source>
</reference>
<organism evidence="1 2">
    <name type="scientific">Scylla paramamosain</name>
    <name type="common">Mud crab</name>
    <dbReference type="NCBI Taxonomy" id="85552"/>
    <lineage>
        <taxon>Eukaryota</taxon>
        <taxon>Metazoa</taxon>
        <taxon>Ecdysozoa</taxon>
        <taxon>Arthropoda</taxon>
        <taxon>Crustacea</taxon>
        <taxon>Multicrustacea</taxon>
        <taxon>Malacostraca</taxon>
        <taxon>Eumalacostraca</taxon>
        <taxon>Eucarida</taxon>
        <taxon>Decapoda</taxon>
        <taxon>Pleocyemata</taxon>
        <taxon>Brachyura</taxon>
        <taxon>Eubrachyura</taxon>
        <taxon>Portunoidea</taxon>
        <taxon>Portunidae</taxon>
        <taxon>Portuninae</taxon>
        <taxon>Scylla</taxon>
    </lineage>
</organism>
<name>A0AAW0SEX7_SCYPA</name>
<evidence type="ECO:0008006" key="3">
    <source>
        <dbReference type="Google" id="ProtNLM"/>
    </source>
</evidence>
<sequence>MDAQPQPLLTLSQPSAGKVMLTVFWDSRGPILEHYLETGSTVNSERYSDMLINKLKPAIRNKCRGLLSEGVLLLHDNARPHTAAHTIDTLQELHFEVLEHPAYSPDLAPSDYHLFGPLKDALRGRRFATDQQVKEAVHMWFNAQQKTFFSEGIEKLVQ</sequence>